<dbReference type="AlphaFoldDB" id="A0A401GHK8"/>
<dbReference type="Proteomes" id="UP000287166">
    <property type="component" value="Unassembled WGS sequence"/>
</dbReference>
<dbReference type="InParanoid" id="A0A401GHK8"/>
<gene>
    <name evidence="1" type="ORF">SCP_0313320</name>
</gene>
<dbReference type="RefSeq" id="XP_027612516.1">
    <property type="nucleotide sequence ID" value="XM_027756715.1"/>
</dbReference>
<protein>
    <submittedName>
        <fullName evidence="1">Uncharacterized protein</fullName>
    </submittedName>
</protein>
<dbReference type="EMBL" id="BFAD01000003">
    <property type="protein sequence ID" value="GBE81603.1"/>
    <property type="molecule type" value="Genomic_DNA"/>
</dbReference>
<organism evidence="1 2">
    <name type="scientific">Sparassis crispa</name>
    <dbReference type="NCBI Taxonomy" id="139825"/>
    <lineage>
        <taxon>Eukaryota</taxon>
        <taxon>Fungi</taxon>
        <taxon>Dikarya</taxon>
        <taxon>Basidiomycota</taxon>
        <taxon>Agaricomycotina</taxon>
        <taxon>Agaricomycetes</taxon>
        <taxon>Polyporales</taxon>
        <taxon>Sparassidaceae</taxon>
        <taxon>Sparassis</taxon>
    </lineage>
</organism>
<comment type="caution">
    <text evidence="1">The sequence shown here is derived from an EMBL/GenBank/DDBJ whole genome shotgun (WGS) entry which is preliminary data.</text>
</comment>
<reference evidence="1 2" key="1">
    <citation type="journal article" date="2018" name="Sci. Rep.">
        <title>Genome sequence of the cauliflower mushroom Sparassis crispa (Hanabiratake) and its association with beneficial usage.</title>
        <authorList>
            <person name="Kiyama R."/>
            <person name="Furutani Y."/>
            <person name="Kawaguchi K."/>
            <person name="Nakanishi T."/>
        </authorList>
    </citation>
    <scope>NUCLEOTIDE SEQUENCE [LARGE SCALE GENOMIC DNA]</scope>
</reference>
<keyword evidence="2" id="KW-1185">Reference proteome</keyword>
<sequence length="241" mass="27340">MMDVMEYPIEELSAHPALDYIPEQIHTYDFRRSKVELVGSWYLSYDVPCIVSNHVDRDGTKLCSVLRTHPVVARSFATFPPVQCMSFEEFIGVELPDLFNPSGITVQDVADTLHAKLEEGLTVAAVAALLASELYSETCEMPNWCITEAFLRFTTLGGIFSVFAVQKVIVREDMEGHRLFYIWIEVRKDNFADTDIDGDPITSMFHWRRRESPPGLCSVCLDLDMNIMTPAVVLACYYIAH</sequence>
<dbReference type="OrthoDB" id="2790277at2759"/>
<evidence type="ECO:0000313" key="2">
    <source>
        <dbReference type="Proteomes" id="UP000287166"/>
    </source>
</evidence>
<proteinExistence type="predicted"/>
<accession>A0A401GHK8</accession>
<dbReference type="GeneID" id="38778520"/>
<name>A0A401GHK8_9APHY</name>
<evidence type="ECO:0000313" key="1">
    <source>
        <dbReference type="EMBL" id="GBE81603.1"/>
    </source>
</evidence>